<evidence type="ECO:0000313" key="1">
    <source>
        <dbReference type="EMBL" id="DAA02316.1"/>
    </source>
</evidence>
<dbReference type="EMBL" id="BK003618">
    <property type="protein sequence ID" value="DAA02316.1"/>
    <property type="molecule type" value="Genomic_DNA"/>
</dbReference>
<name>Q6IGZ8_DROME</name>
<organism evidence="1">
    <name type="scientific">Drosophila melanogaster</name>
    <name type="common">Fruit fly</name>
    <dbReference type="NCBI Taxonomy" id="7227"/>
    <lineage>
        <taxon>Eukaryota</taxon>
        <taxon>Metazoa</taxon>
        <taxon>Ecdysozoa</taxon>
        <taxon>Arthropoda</taxon>
        <taxon>Hexapoda</taxon>
        <taxon>Insecta</taxon>
        <taxon>Pterygota</taxon>
        <taxon>Neoptera</taxon>
        <taxon>Endopterygota</taxon>
        <taxon>Diptera</taxon>
        <taxon>Brachycera</taxon>
        <taxon>Muscomorpha</taxon>
        <taxon>Ephydroidea</taxon>
        <taxon>Drosophilidae</taxon>
        <taxon>Drosophila</taxon>
        <taxon>Sophophora</taxon>
    </lineage>
</organism>
<proteinExistence type="predicted"/>
<dbReference type="AlphaFoldDB" id="Q6IGZ8"/>
<gene>
    <name evidence="1" type="ORF">HDC04018</name>
</gene>
<sequence>MHLIDQWEVLAIHSSVTCNYCNYIVWRQRKSHFNANFAGQLMECVKRGLSSTGDGGDQLENLLLTQCSFK</sequence>
<reference evidence="1" key="1">
    <citation type="journal article" date="2003" name="Genome Biol.">
        <title>An integrated gene annotation and transcriptional profiling approach towards the full gene content of the Drosophila genome.</title>
        <authorList>
            <person name="Hild M."/>
            <person name="Beckmann B."/>
            <person name="Haas S.A."/>
            <person name="Koch B."/>
            <person name="Solovyev V."/>
            <person name="Busold C."/>
            <person name="Fellenberg K."/>
            <person name="Boutros M."/>
            <person name="Vingron M."/>
            <person name="Sauer F."/>
            <person name="Hoheisel J.D."/>
            <person name="Paro R."/>
        </authorList>
    </citation>
    <scope>NUCLEOTIDE SEQUENCE</scope>
</reference>
<accession>Q6IGZ8</accession>
<protein>
    <submittedName>
        <fullName evidence="1">HDC04018</fullName>
    </submittedName>
</protein>